<dbReference type="AlphaFoldDB" id="A0AAV9YZR2"/>
<reference evidence="2 3" key="1">
    <citation type="journal article" date="2024" name="J Genomics">
        <title>Draft genome sequencing and assembly of Favolaschia claudopus CIRM-BRFM 2984 isolated from oak limbs.</title>
        <authorList>
            <person name="Navarro D."/>
            <person name="Drula E."/>
            <person name="Chaduli D."/>
            <person name="Cazenave R."/>
            <person name="Ahrendt S."/>
            <person name="Wang J."/>
            <person name="Lipzen A."/>
            <person name="Daum C."/>
            <person name="Barry K."/>
            <person name="Grigoriev I.V."/>
            <person name="Favel A."/>
            <person name="Rosso M.N."/>
            <person name="Martin F."/>
        </authorList>
    </citation>
    <scope>NUCLEOTIDE SEQUENCE [LARGE SCALE GENOMIC DNA]</scope>
    <source>
        <strain evidence="2 3">CIRM-BRFM 2984</strain>
    </source>
</reference>
<evidence type="ECO:0000313" key="3">
    <source>
        <dbReference type="Proteomes" id="UP001362999"/>
    </source>
</evidence>
<name>A0AAV9YZR2_9AGAR</name>
<gene>
    <name evidence="2" type="ORF">R3P38DRAFT_3245837</name>
</gene>
<keyword evidence="1" id="KW-0732">Signal</keyword>
<proteinExistence type="predicted"/>
<sequence length="327" mass="36595">MPWTHHAWLLPLFALLPLHSFAHSEPRSRVTSCLAAVRLLFSSAAVSLLHLPWTHRRELLLLCAPLLLNFLAFNMYRSLAPSISTYSPISGFPGPTAAPYPSDVSPKPTYIVRPSPPSFSRYQRVKFARTIDPRLYHRFRLFSPFRPSGHPRRITPTLYYSTSSSPCICLPPGTPVRPHHPVPLGIPFFGRFRPLLPSLPARRITSGIDYSTHPPTSSFPAPAHPVRPHHQSPPVPAVFGFSGLSTPRLLPNAPPLRLTTLYPPRPEFSSFQRVAFAPWSRSVHTPILGFPSILRLDFASDASPTRTNSTHPPSPSFLRPRRVAFFL</sequence>
<feature type="signal peptide" evidence="1">
    <location>
        <begin position="1"/>
        <end position="24"/>
    </location>
</feature>
<dbReference type="Proteomes" id="UP001362999">
    <property type="component" value="Unassembled WGS sequence"/>
</dbReference>
<organism evidence="2 3">
    <name type="scientific">Favolaschia claudopus</name>
    <dbReference type="NCBI Taxonomy" id="2862362"/>
    <lineage>
        <taxon>Eukaryota</taxon>
        <taxon>Fungi</taxon>
        <taxon>Dikarya</taxon>
        <taxon>Basidiomycota</taxon>
        <taxon>Agaricomycotina</taxon>
        <taxon>Agaricomycetes</taxon>
        <taxon>Agaricomycetidae</taxon>
        <taxon>Agaricales</taxon>
        <taxon>Marasmiineae</taxon>
        <taxon>Mycenaceae</taxon>
        <taxon>Favolaschia</taxon>
    </lineage>
</organism>
<evidence type="ECO:0000256" key="1">
    <source>
        <dbReference type="SAM" id="SignalP"/>
    </source>
</evidence>
<dbReference type="EMBL" id="JAWWNJ010000265">
    <property type="protein sequence ID" value="KAK6966557.1"/>
    <property type="molecule type" value="Genomic_DNA"/>
</dbReference>
<keyword evidence="3" id="KW-1185">Reference proteome</keyword>
<evidence type="ECO:0000313" key="2">
    <source>
        <dbReference type="EMBL" id="KAK6966557.1"/>
    </source>
</evidence>
<protein>
    <submittedName>
        <fullName evidence="2">Uncharacterized protein</fullName>
    </submittedName>
</protein>
<feature type="chain" id="PRO_5044024310" evidence="1">
    <location>
        <begin position="25"/>
        <end position="327"/>
    </location>
</feature>
<comment type="caution">
    <text evidence="2">The sequence shown here is derived from an EMBL/GenBank/DDBJ whole genome shotgun (WGS) entry which is preliminary data.</text>
</comment>
<accession>A0AAV9YZR2</accession>